<dbReference type="InterPro" id="IPR012310">
    <property type="entry name" value="DNA_ligase_ATP-dep_cent"/>
</dbReference>
<protein>
    <recommendedName>
        <fullName evidence="1">ATP-dependent DNA ligase family profile domain-containing protein</fullName>
    </recommendedName>
</protein>
<evidence type="ECO:0000259" key="1">
    <source>
        <dbReference type="Pfam" id="PF01068"/>
    </source>
</evidence>
<organism evidence="2 3">
    <name type="scientific">Shinella lacus</name>
    <dbReference type="NCBI Taxonomy" id="2654216"/>
    <lineage>
        <taxon>Bacteria</taxon>
        <taxon>Pseudomonadati</taxon>
        <taxon>Pseudomonadota</taxon>
        <taxon>Alphaproteobacteria</taxon>
        <taxon>Hyphomicrobiales</taxon>
        <taxon>Rhizobiaceae</taxon>
        <taxon>Shinella</taxon>
    </lineage>
</organism>
<dbReference type="Pfam" id="PF01068">
    <property type="entry name" value="DNA_ligase_A_M"/>
    <property type="match status" value="1"/>
</dbReference>
<proteinExistence type="predicted"/>
<dbReference type="Gene3D" id="3.30.1490.70">
    <property type="match status" value="1"/>
</dbReference>
<sequence length="91" mass="9708">MARLVSKAPSETNWLFEIKWDGYRLAVHLEHGKVRIPTRGGKNGQSGSPAIPEAAAALPVSTAILDGEAVVLDEIGRSDFNGLQDALRGRG</sequence>
<evidence type="ECO:0000313" key="2">
    <source>
        <dbReference type="EMBL" id="MCQ4635012.1"/>
    </source>
</evidence>
<dbReference type="Gene3D" id="3.30.470.30">
    <property type="entry name" value="DNA ligase/mRNA capping enzyme"/>
    <property type="match status" value="1"/>
</dbReference>
<name>A0ABT1RIL7_9HYPH</name>
<dbReference type="EMBL" id="WHSB02000030">
    <property type="protein sequence ID" value="MCQ4635012.1"/>
    <property type="molecule type" value="Genomic_DNA"/>
</dbReference>
<gene>
    <name evidence="2" type="ORF">GB927_033650</name>
</gene>
<feature type="domain" description="ATP-dependent DNA ligase family profile" evidence="1">
    <location>
        <begin position="10"/>
        <end position="75"/>
    </location>
</feature>
<reference evidence="2" key="1">
    <citation type="submission" date="2021-07" db="EMBL/GenBank/DDBJ databases">
        <title>Shinella sp. nov., a novel member of the genus Shinella from water.</title>
        <authorList>
            <person name="Deng Y."/>
        </authorList>
    </citation>
    <scope>NUCLEOTIDE SEQUENCE</scope>
    <source>
        <strain evidence="2">CPCC 100929</strain>
    </source>
</reference>
<dbReference type="Proteomes" id="UP000996601">
    <property type="component" value="Unassembled WGS sequence"/>
</dbReference>
<keyword evidence="3" id="KW-1185">Reference proteome</keyword>
<comment type="caution">
    <text evidence="2">The sequence shown here is derived from an EMBL/GenBank/DDBJ whole genome shotgun (WGS) entry which is preliminary data.</text>
</comment>
<dbReference type="SUPFAM" id="SSF56091">
    <property type="entry name" value="DNA ligase/mRNA capping enzyme, catalytic domain"/>
    <property type="match status" value="1"/>
</dbReference>
<evidence type="ECO:0000313" key="3">
    <source>
        <dbReference type="Proteomes" id="UP000996601"/>
    </source>
</evidence>
<accession>A0ABT1RIL7</accession>